<organism evidence="2 3">
    <name type="scientific">Clostridium scatologenes</name>
    <dbReference type="NCBI Taxonomy" id="1548"/>
    <lineage>
        <taxon>Bacteria</taxon>
        <taxon>Bacillati</taxon>
        <taxon>Bacillota</taxon>
        <taxon>Clostridia</taxon>
        <taxon>Eubacteriales</taxon>
        <taxon>Clostridiaceae</taxon>
        <taxon>Clostridium</taxon>
    </lineage>
</organism>
<gene>
    <name evidence="2" type="ORF">CSCA_3314</name>
</gene>
<dbReference type="PANTHER" id="PTHR37841">
    <property type="entry name" value="GLR2918 PROTEIN"/>
    <property type="match status" value="1"/>
</dbReference>
<dbReference type="InterPro" id="IPR037126">
    <property type="entry name" value="PdaC/RsiV-like_sf"/>
</dbReference>
<evidence type="ECO:0000313" key="2">
    <source>
        <dbReference type="EMBL" id="AKA70439.1"/>
    </source>
</evidence>
<dbReference type="EMBL" id="CP009933">
    <property type="protein sequence ID" value="AKA70439.1"/>
    <property type="molecule type" value="Genomic_DNA"/>
</dbReference>
<dbReference type="Pfam" id="PF14903">
    <property type="entry name" value="WG_beta_rep"/>
    <property type="match status" value="6"/>
</dbReference>
<dbReference type="PANTHER" id="PTHR37841:SF1">
    <property type="entry name" value="DUF3298 DOMAIN-CONTAINING PROTEIN"/>
    <property type="match status" value="1"/>
</dbReference>
<dbReference type="Gene3D" id="3.90.640.20">
    <property type="entry name" value="Heat-shock cognate protein, ATPase"/>
    <property type="match status" value="1"/>
</dbReference>
<evidence type="ECO:0000313" key="3">
    <source>
        <dbReference type="Proteomes" id="UP000033115"/>
    </source>
</evidence>
<proteinExistence type="predicted"/>
<dbReference type="HOGENOM" id="CLU_018038_0_0_9"/>
<dbReference type="Gene3D" id="3.30.565.40">
    <property type="entry name" value="Fervidobacterium nodosum Rt17-B1 like"/>
    <property type="match status" value="1"/>
</dbReference>
<dbReference type="STRING" id="1548.CSCA_3314"/>
<dbReference type="Pfam" id="PF11738">
    <property type="entry name" value="DUF3298"/>
    <property type="match status" value="1"/>
</dbReference>
<protein>
    <recommendedName>
        <fullName evidence="1">DUF3298 domain-containing protein</fullName>
    </recommendedName>
</protein>
<feature type="domain" description="DUF3298" evidence="1">
    <location>
        <begin position="479"/>
        <end position="552"/>
    </location>
</feature>
<name>A0A0E3K208_CLOSL</name>
<dbReference type="Proteomes" id="UP000033115">
    <property type="component" value="Chromosome"/>
</dbReference>
<dbReference type="InterPro" id="IPR032774">
    <property type="entry name" value="WG_beta_rep"/>
</dbReference>
<accession>A0A0E3K208</accession>
<reference evidence="2 3" key="1">
    <citation type="journal article" date="2015" name="J. Biotechnol.">
        <title>Complete genome sequence of a malodorant-producing acetogen, Clostridium scatologenes ATCC 25775(T).</title>
        <authorList>
            <person name="Zhu Z."/>
            <person name="Guo T."/>
            <person name="Zheng H."/>
            <person name="Song T."/>
            <person name="Ouyang P."/>
            <person name="Xie J."/>
        </authorList>
    </citation>
    <scope>NUCLEOTIDE SEQUENCE [LARGE SCALE GENOMIC DNA]</scope>
    <source>
        <strain evidence="2 3">ATCC 25775</strain>
    </source>
</reference>
<dbReference type="AlphaFoldDB" id="A0A0E3K208"/>
<sequence>MRAINLYPVKIKTLAGNKWGFINNRGNFAISPNFDYAEDFQDNGLAVVSVNNSFGIINTTGNFVVLPKYNYINQFSEGRAVASYNGEYKLIDENGSILNTKKYDYVGNFKNGRAIASAFDEKGKYFYGYLDRDGKEAIPLKYESASDFVEGKAVVKIKDEDYALIGPNGEVFNSYKYYLVGSLGEGLLVFQEKMDGKFGYIDEKGRVIIKPQFNMAQPFSQGRAIVNTGSDSIVSKYGLIDKAGNYKIKPEYNDIILMGENRAAVGIAIEKENPCIGSLYAIADTEGDFLTNFIYLGVSSYNNRLASAYDSKNTFFIDKRGRLVRSLPIVRGNGSLAFIGKLIRAIVDNRFTYFDMNGRIFYRQNIIIPLNYMYRVREEEYKPNKNYIIYYPQVEGMKNLVLENSVNERLKQLSQVKQVDPNAQLDYSYGRDFSIEFFKKKLLVLELDGYRYPLCAAHGMPIKIYSHIDLVTGRFYELKDLFKVSRNYVQVLSDIIGEQIKKAQHLYVFSGSYKGIKKDQPFYVDENALYIYFEPYEIAPYAAGFPTFKIPYREISNIINVRGEFWRAFN</sequence>
<dbReference type="InterPro" id="IPR021729">
    <property type="entry name" value="DUF3298"/>
</dbReference>
<keyword evidence="3" id="KW-1185">Reference proteome</keyword>
<evidence type="ECO:0000259" key="1">
    <source>
        <dbReference type="Pfam" id="PF11738"/>
    </source>
</evidence>
<dbReference type="RefSeq" id="WP_046066007.1">
    <property type="nucleotide sequence ID" value="NZ_CP009933.1"/>
</dbReference>
<dbReference type="KEGG" id="csq:CSCA_3314"/>